<protein>
    <recommendedName>
        <fullName evidence="3">BTB domain-containing protein</fullName>
    </recommendedName>
</protein>
<evidence type="ECO:0000313" key="2">
    <source>
        <dbReference type="Proteomes" id="UP000266673"/>
    </source>
</evidence>
<comment type="caution">
    <text evidence="1">The sequence shown here is derived from an EMBL/GenBank/DDBJ whole genome shotgun (WGS) entry which is preliminary data.</text>
</comment>
<gene>
    <name evidence="1" type="ORF">C2G38_2240766</name>
</gene>
<keyword evidence="2" id="KW-1185">Reference proteome</keyword>
<name>A0A397W4X2_9GLOM</name>
<evidence type="ECO:0008006" key="3">
    <source>
        <dbReference type="Google" id="ProtNLM"/>
    </source>
</evidence>
<organism evidence="1 2">
    <name type="scientific">Gigaspora rosea</name>
    <dbReference type="NCBI Taxonomy" id="44941"/>
    <lineage>
        <taxon>Eukaryota</taxon>
        <taxon>Fungi</taxon>
        <taxon>Fungi incertae sedis</taxon>
        <taxon>Mucoromycota</taxon>
        <taxon>Glomeromycotina</taxon>
        <taxon>Glomeromycetes</taxon>
        <taxon>Diversisporales</taxon>
        <taxon>Gigasporaceae</taxon>
        <taxon>Gigaspora</taxon>
    </lineage>
</organism>
<accession>A0A397W4X2</accession>
<dbReference type="Proteomes" id="UP000266673">
    <property type="component" value="Unassembled WGS sequence"/>
</dbReference>
<dbReference type="AlphaFoldDB" id="A0A397W4X2"/>
<sequence>MVLKFFEKLSNSYLELNDKEDFNIIIDVANINSDEIHVKMVNLKYVSTQQFEIIIKSLYFRNELANINSDENNVKTVNLKHVSTQQFEIIINYLELLNDEEDFNIIINVANINSDEKMLKRYIYGGVVSLENLDNLFIFNLMLIACELLFEELAECLKAFLIIDR</sequence>
<reference evidence="1 2" key="1">
    <citation type="submission" date="2018-06" db="EMBL/GenBank/DDBJ databases">
        <title>Comparative genomics reveals the genomic features of Rhizophagus irregularis, R. cerebriforme, R. diaphanum and Gigaspora rosea, and their symbiotic lifestyle signature.</title>
        <authorList>
            <person name="Morin E."/>
            <person name="San Clemente H."/>
            <person name="Chen E.C.H."/>
            <person name="De La Providencia I."/>
            <person name="Hainaut M."/>
            <person name="Kuo A."/>
            <person name="Kohler A."/>
            <person name="Murat C."/>
            <person name="Tang N."/>
            <person name="Roy S."/>
            <person name="Loubradou J."/>
            <person name="Henrissat B."/>
            <person name="Grigoriev I.V."/>
            <person name="Corradi N."/>
            <person name="Roux C."/>
            <person name="Martin F.M."/>
        </authorList>
    </citation>
    <scope>NUCLEOTIDE SEQUENCE [LARGE SCALE GENOMIC DNA]</scope>
    <source>
        <strain evidence="1 2">DAOM 194757</strain>
    </source>
</reference>
<proteinExistence type="predicted"/>
<evidence type="ECO:0000313" key="1">
    <source>
        <dbReference type="EMBL" id="RIB26436.1"/>
    </source>
</evidence>
<dbReference type="OrthoDB" id="6359816at2759"/>
<dbReference type="EMBL" id="QKWP01000136">
    <property type="protein sequence ID" value="RIB26436.1"/>
    <property type="molecule type" value="Genomic_DNA"/>
</dbReference>